<proteinExistence type="predicted"/>
<organism evidence="2 3">
    <name type="scientific">Riccia sorocarpa</name>
    <dbReference type="NCBI Taxonomy" id="122646"/>
    <lineage>
        <taxon>Eukaryota</taxon>
        <taxon>Viridiplantae</taxon>
        <taxon>Streptophyta</taxon>
        <taxon>Embryophyta</taxon>
        <taxon>Marchantiophyta</taxon>
        <taxon>Marchantiopsida</taxon>
        <taxon>Marchantiidae</taxon>
        <taxon>Marchantiales</taxon>
        <taxon>Ricciaceae</taxon>
        <taxon>Riccia</taxon>
    </lineage>
</organism>
<dbReference type="EMBL" id="JBJQOH010000005">
    <property type="protein sequence ID" value="KAL3686427.1"/>
    <property type="molecule type" value="Genomic_DNA"/>
</dbReference>
<dbReference type="AlphaFoldDB" id="A0ABD3H7C6"/>
<dbReference type="Proteomes" id="UP001633002">
    <property type="component" value="Unassembled WGS sequence"/>
</dbReference>
<keyword evidence="3" id="KW-1185">Reference proteome</keyword>
<feature type="region of interest" description="Disordered" evidence="1">
    <location>
        <begin position="287"/>
        <end position="367"/>
    </location>
</feature>
<protein>
    <submittedName>
        <fullName evidence="2">Uncharacterized protein</fullName>
    </submittedName>
</protein>
<name>A0ABD3H7C6_9MARC</name>
<comment type="caution">
    <text evidence="2">The sequence shown here is derived from an EMBL/GenBank/DDBJ whole genome shotgun (WGS) entry which is preliminary data.</text>
</comment>
<evidence type="ECO:0000313" key="3">
    <source>
        <dbReference type="Proteomes" id="UP001633002"/>
    </source>
</evidence>
<gene>
    <name evidence="2" type="ORF">R1sor_009001</name>
</gene>
<reference evidence="2 3" key="1">
    <citation type="submission" date="2024-09" db="EMBL/GenBank/DDBJ databases">
        <title>Chromosome-scale assembly of Riccia sorocarpa.</title>
        <authorList>
            <person name="Paukszto L."/>
        </authorList>
    </citation>
    <scope>NUCLEOTIDE SEQUENCE [LARGE SCALE GENOMIC DNA]</scope>
    <source>
        <strain evidence="2">LP-2024</strain>
        <tissue evidence="2">Aerial parts of the thallus</tissue>
    </source>
</reference>
<sequence length="646" mass="73140">MSEPSNISKNTGDSQPADVVGKGKGRRPKGHSAKKTVSPAVKTKAQAKKQPKRLSNDTTSIDSGHQISVVFSTPLSEYKVLLGEKVYTELEESRKKTATKGWYFDNMTVAAGAYIMSFSETTLAQHDKGKKEIKVEVGVDRIKAFASASIPRELKIKLLRVHYCSDAALRASFHHPQGNDLDNDIRPSLHQWAMWAMLETYCLNMLSKNDRHLIIEGRRAKRLFYRYAVWVRVFEILPACFLLWRKPPIDPHSMFSNDDAFSRSWDDLADWERANCPFYLEQTQDPPAMYNDWEGHSDSTPAPRKSARKPRKKKDAEDEPSTEQLQEPSTTARTEAVEVEVTEDPPVQPEPTQENRNPKRLKKKPVESKDFTNGEFREDLQFEMKDKWVVVRANLLEVIISLKSKKLGGRTRVTVPALEVISGICKRLKLAGRRPRPFIVNKKKSEQEVDLIFYDIPTGRSLVPDADAPVWNQFPETENYPRQVLNFAAKVLDDKGFIIIFHDGSLQSSQQIVDTLDAMEGEWKHFLSYDIYNDDTFVPNMKLSPQVSLAYNSGRQHRGPVHIHDLGPLNSPEMPLDSPVVWDFTHGSDPAYIAGSLPVFLVEAEEAENIQAMEAGNNPGFPEYRSGPHIRGCATRSRVRSPATAR</sequence>
<evidence type="ECO:0000313" key="2">
    <source>
        <dbReference type="EMBL" id="KAL3686427.1"/>
    </source>
</evidence>
<accession>A0ABD3H7C6</accession>
<feature type="compositionally biased region" description="Basic residues" evidence="1">
    <location>
        <begin position="23"/>
        <end position="34"/>
    </location>
</feature>
<feature type="region of interest" description="Disordered" evidence="1">
    <location>
        <begin position="1"/>
        <end position="60"/>
    </location>
</feature>
<feature type="compositionally biased region" description="Polar residues" evidence="1">
    <location>
        <begin position="1"/>
        <end position="14"/>
    </location>
</feature>
<evidence type="ECO:0000256" key="1">
    <source>
        <dbReference type="SAM" id="MobiDB-lite"/>
    </source>
</evidence>